<evidence type="ECO:0000256" key="8">
    <source>
        <dbReference type="ARBA" id="ARBA00023244"/>
    </source>
</evidence>
<dbReference type="GO" id="GO:0004655">
    <property type="term" value="F:porphobilinogen synthase activity"/>
    <property type="evidence" value="ECO:0007669"/>
    <property type="project" value="UniProtKB-EC"/>
</dbReference>
<dbReference type="GO" id="GO:0005829">
    <property type="term" value="C:cytosol"/>
    <property type="evidence" value="ECO:0007669"/>
    <property type="project" value="TreeGrafter"/>
</dbReference>
<comment type="similarity">
    <text evidence="2 15">Belongs to the ALAD family.</text>
</comment>
<evidence type="ECO:0000256" key="3">
    <source>
        <dbReference type="ARBA" id="ARBA00011823"/>
    </source>
</evidence>
<dbReference type="UniPathway" id="UPA00251">
    <property type="reaction ID" value="UER00318"/>
</dbReference>
<feature type="binding site" evidence="12">
    <location>
        <position position="187"/>
    </location>
    <ligand>
        <name>5-aminolevulinate</name>
        <dbReference type="ChEBI" id="CHEBI:356416"/>
        <label>1</label>
    </ligand>
</feature>
<evidence type="ECO:0000256" key="2">
    <source>
        <dbReference type="ARBA" id="ARBA00008055"/>
    </source>
</evidence>
<organism evidence="16 17">
    <name type="scientific">Candidatus Saganbacteria bacterium CG08_land_8_20_14_0_20_45_16</name>
    <dbReference type="NCBI Taxonomy" id="2014293"/>
    <lineage>
        <taxon>Bacteria</taxon>
        <taxon>Bacillati</taxon>
        <taxon>Saganbacteria</taxon>
    </lineage>
</organism>
<evidence type="ECO:0000313" key="17">
    <source>
        <dbReference type="Proteomes" id="UP000231343"/>
    </source>
</evidence>
<gene>
    <name evidence="16" type="ORF">COT42_08020</name>
</gene>
<proteinExistence type="inferred from homology"/>
<feature type="binding site" evidence="12">
    <location>
        <position position="256"/>
    </location>
    <ligand>
        <name>5-aminolevulinate</name>
        <dbReference type="ChEBI" id="CHEBI:356416"/>
        <label>2</label>
    </ligand>
</feature>
<evidence type="ECO:0000256" key="14">
    <source>
        <dbReference type="RuleBase" id="RU000515"/>
    </source>
</evidence>
<dbReference type="Gene3D" id="3.20.20.70">
    <property type="entry name" value="Aldolase class I"/>
    <property type="match status" value="1"/>
</dbReference>
<dbReference type="Proteomes" id="UP000231343">
    <property type="component" value="Unassembled WGS sequence"/>
</dbReference>
<evidence type="ECO:0000256" key="4">
    <source>
        <dbReference type="ARBA" id="ARBA00012053"/>
    </source>
</evidence>
<dbReference type="Pfam" id="PF00490">
    <property type="entry name" value="ALAD"/>
    <property type="match status" value="1"/>
</dbReference>
<evidence type="ECO:0000256" key="9">
    <source>
        <dbReference type="ARBA" id="ARBA00025628"/>
    </source>
</evidence>
<dbReference type="PRINTS" id="PR00144">
    <property type="entry name" value="DALDHYDRTASE"/>
</dbReference>
<protein>
    <recommendedName>
        <fullName evidence="5 14">Delta-aminolevulinic acid dehydratase</fullName>
        <ecNumber evidence="4 14">4.2.1.24</ecNumber>
    </recommendedName>
</protein>
<evidence type="ECO:0000256" key="13">
    <source>
        <dbReference type="PIRSR" id="PIRSR001415-3"/>
    </source>
</evidence>
<evidence type="ECO:0000256" key="5">
    <source>
        <dbReference type="ARBA" id="ARBA00020771"/>
    </source>
</evidence>
<feature type="binding site" evidence="13">
    <location>
        <position position="93"/>
    </location>
    <ligand>
        <name>Zn(2+)</name>
        <dbReference type="ChEBI" id="CHEBI:29105"/>
        <note>catalytic</note>
    </ligand>
</feature>
<name>A0A2H0XU72_UNCSA</name>
<keyword evidence="8 14" id="KW-0627">Porphyrin biosynthesis</keyword>
<feature type="binding site" evidence="13">
    <location>
        <position position="95"/>
    </location>
    <ligand>
        <name>Zn(2+)</name>
        <dbReference type="ChEBI" id="CHEBI:29105"/>
        <note>catalytic</note>
    </ligand>
</feature>
<keyword evidence="13" id="KW-0862">Zinc</keyword>
<dbReference type="InterPro" id="IPR013785">
    <property type="entry name" value="Aldolase_TIM"/>
</dbReference>
<dbReference type="SUPFAM" id="SSF51569">
    <property type="entry name" value="Aldolase"/>
    <property type="match status" value="1"/>
</dbReference>
<evidence type="ECO:0000256" key="7">
    <source>
        <dbReference type="ARBA" id="ARBA00023239"/>
    </source>
</evidence>
<feature type="binding site" evidence="12">
    <location>
        <position position="199"/>
    </location>
    <ligand>
        <name>5-aminolevulinate</name>
        <dbReference type="ChEBI" id="CHEBI:356416"/>
        <label>1</label>
    </ligand>
</feature>
<evidence type="ECO:0000256" key="10">
    <source>
        <dbReference type="ARBA" id="ARBA00047651"/>
    </source>
</evidence>
<feature type="active site" description="Schiff-base intermediate with substrate" evidence="11">
    <location>
        <position position="230"/>
    </location>
</feature>
<dbReference type="EMBL" id="PEYM01000131">
    <property type="protein sequence ID" value="PIS28463.1"/>
    <property type="molecule type" value="Genomic_DNA"/>
</dbReference>
<dbReference type="PANTHER" id="PTHR11458">
    <property type="entry name" value="DELTA-AMINOLEVULINIC ACID DEHYDRATASE"/>
    <property type="match status" value="1"/>
</dbReference>
<dbReference type="PANTHER" id="PTHR11458:SF0">
    <property type="entry name" value="DELTA-AMINOLEVULINIC ACID DEHYDRATASE"/>
    <property type="match status" value="1"/>
</dbReference>
<comment type="subunit">
    <text evidence="3 14">Homooctamer.</text>
</comment>
<dbReference type="SMART" id="SM01004">
    <property type="entry name" value="ALAD"/>
    <property type="match status" value="1"/>
</dbReference>
<evidence type="ECO:0000313" key="16">
    <source>
        <dbReference type="EMBL" id="PIS28463.1"/>
    </source>
</evidence>
<dbReference type="PIRSF" id="PIRSF001415">
    <property type="entry name" value="Porphbilin_synth"/>
    <property type="match status" value="1"/>
</dbReference>
<feature type="binding site" evidence="12">
    <location>
        <position position="287"/>
    </location>
    <ligand>
        <name>5-aminolevulinate</name>
        <dbReference type="ChEBI" id="CHEBI:356416"/>
        <label>2</label>
    </ligand>
</feature>
<dbReference type="GO" id="GO:0006782">
    <property type="term" value="P:protoporphyrinogen IX biosynthetic process"/>
    <property type="evidence" value="ECO:0007669"/>
    <property type="project" value="UniProtKB-UniPathway"/>
</dbReference>
<evidence type="ECO:0000256" key="15">
    <source>
        <dbReference type="RuleBase" id="RU004161"/>
    </source>
</evidence>
<dbReference type="GO" id="GO:0008270">
    <property type="term" value="F:zinc ion binding"/>
    <property type="evidence" value="ECO:0007669"/>
    <property type="project" value="TreeGrafter"/>
</dbReference>
<keyword evidence="7 14" id="KW-0456">Lyase</keyword>
<keyword evidence="13" id="KW-0479">Metal-binding</keyword>
<accession>A0A2H0XU72</accession>
<reference evidence="16 17" key="1">
    <citation type="submission" date="2017-09" db="EMBL/GenBank/DDBJ databases">
        <title>Depth-based differentiation of microbial function through sediment-hosted aquifers and enrichment of novel symbionts in the deep terrestrial subsurface.</title>
        <authorList>
            <person name="Probst A.J."/>
            <person name="Ladd B."/>
            <person name="Jarett J.K."/>
            <person name="Geller-Mcgrath D.E."/>
            <person name="Sieber C.M."/>
            <person name="Emerson J.B."/>
            <person name="Anantharaman K."/>
            <person name="Thomas B.C."/>
            <person name="Malmstrom R."/>
            <person name="Stieglmeier M."/>
            <person name="Klingl A."/>
            <person name="Woyke T."/>
            <person name="Ryan C.M."/>
            <person name="Banfield J.F."/>
        </authorList>
    </citation>
    <scope>NUCLEOTIDE SEQUENCE [LARGE SCALE GENOMIC DNA]</scope>
    <source>
        <strain evidence="16">CG08_land_8_20_14_0_20_45_16</strain>
    </source>
</reference>
<feature type="binding site" evidence="13">
    <location>
        <position position="103"/>
    </location>
    <ligand>
        <name>Zn(2+)</name>
        <dbReference type="ChEBI" id="CHEBI:29105"/>
        <note>catalytic</note>
    </ligand>
</feature>
<evidence type="ECO:0000256" key="6">
    <source>
        <dbReference type="ARBA" id="ARBA00023133"/>
    </source>
</evidence>
<evidence type="ECO:0000256" key="11">
    <source>
        <dbReference type="PIRSR" id="PIRSR001415-1"/>
    </source>
</evidence>
<comment type="pathway">
    <text evidence="1">Porphyrin-containing compound metabolism; protoporphyrin-IX biosynthesis; coproporphyrinogen-III from 5-aminolevulinate: step 1/4.</text>
</comment>
<evidence type="ECO:0000256" key="12">
    <source>
        <dbReference type="PIRSR" id="PIRSR001415-2"/>
    </source>
</evidence>
<comment type="function">
    <text evidence="9">Catalyzes an early step in the biosynthesis of tetrapyrroles. Binds two molecules of 5-aminolevulinate per subunit, each at a distinct site, and catalyzes their condensation to form porphobilinogen.</text>
</comment>
<dbReference type="InterPro" id="IPR030656">
    <property type="entry name" value="ALAD_AS"/>
</dbReference>
<evidence type="ECO:0000256" key="1">
    <source>
        <dbReference type="ARBA" id="ARBA00004694"/>
    </source>
</evidence>
<dbReference type="PROSITE" id="PS00169">
    <property type="entry name" value="D_ALA_DEHYDRATASE"/>
    <property type="match status" value="1"/>
</dbReference>
<comment type="caution">
    <text evidence="16">The sequence shown here is derived from an EMBL/GenBank/DDBJ whole genome shotgun (WGS) entry which is preliminary data.</text>
</comment>
<dbReference type="NCBIfam" id="NF006762">
    <property type="entry name" value="PRK09283.1"/>
    <property type="match status" value="1"/>
</dbReference>
<dbReference type="InterPro" id="IPR001731">
    <property type="entry name" value="ALAD"/>
</dbReference>
<feature type="active site" description="Schiff-base intermediate with substrate" evidence="11">
    <location>
        <position position="177"/>
    </location>
</feature>
<dbReference type="AlphaFoldDB" id="A0A2H0XU72"/>
<comment type="catalytic activity">
    <reaction evidence="10 14">
        <text>2 5-aminolevulinate = porphobilinogen + 2 H2O + H(+)</text>
        <dbReference type="Rhea" id="RHEA:24064"/>
        <dbReference type="ChEBI" id="CHEBI:15377"/>
        <dbReference type="ChEBI" id="CHEBI:15378"/>
        <dbReference type="ChEBI" id="CHEBI:58126"/>
        <dbReference type="ChEBI" id="CHEBI:356416"/>
        <dbReference type="EC" id="4.2.1.24"/>
    </reaction>
</comment>
<dbReference type="EC" id="4.2.1.24" evidence="4 14"/>
<keyword evidence="6" id="KW-0350">Heme biosynthesis</keyword>
<sequence>MSQFILPYFVVQGNGQKQPIASMPGIYRFSIDKLLEDIDPVVAQGLDKILLFGLPREKDELGTEAFADDGIVQQAVKVIKDHFPQLIVMTDVCLCAYTTQGHCGVMTNDKCQMSNDGVTIDSEATLEALARIAVSHARAGAAYVAPSAMMRGQVRAIRKALDDNSYQQVKIMAYSAKFASSFYGPFREAMNCSPAFGDRRGYQLDPRDSQAALERIRIEIDEGADMVMVKPALAYLDIVFQAKQLFNKPVAAYNVSGEYVLLHGQPTLIKEAIIAIQRAGADYIITYHAKEFI</sequence>